<gene>
    <name evidence="2" type="ORF">SAMN04488047_11539</name>
</gene>
<sequence>MRKVIERPDISEALIGWAMYSTHVLVSTVREMPADERKKYLDATGEKVRLRMWFAPSGVKGGVDLCDRSEEDSNAWFLLSDLEDPEDPGLYYLARRLQADFYTLYTQAELRRRYGERPYLLESDEELAEGIPEWFGASDEPSGARGKALAKERVMDVTEDWQVYERVEESHRRQSESNHARLRREAARQAAEAEAS</sequence>
<dbReference type="EMBL" id="FOXA01000015">
    <property type="protein sequence ID" value="SFP86803.1"/>
    <property type="molecule type" value="Genomic_DNA"/>
</dbReference>
<organism evidence="2 3">
    <name type="scientific">Tranquillimonas alkanivorans</name>
    <dbReference type="NCBI Taxonomy" id="441119"/>
    <lineage>
        <taxon>Bacteria</taxon>
        <taxon>Pseudomonadati</taxon>
        <taxon>Pseudomonadota</taxon>
        <taxon>Alphaproteobacteria</taxon>
        <taxon>Rhodobacterales</taxon>
        <taxon>Roseobacteraceae</taxon>
        <taxon>Tranquillimonas</taxon>
    </lineage>
</organism>
<protein>
    <submittedName>
        <fullName evidence="2">Uncharacterized protein</fullName>
    </submittedName>
</protein>
<name>A0A1I5TUT9_9RHOB</name>
<dbReference type="AlphaFoldDB" id="A0A1I5TUT9"/>
<proteinExistence type="predicted"/>
<feature type="region of interest" description="Disordered" evidence="1">
    <location>
        <begin position="167"/>
        <end position="196"/>
    </location>
</feature>
<dbReference type="RefSeq" id="WP_093424216.1">
    <property type="nucleotide sequence ID" value="NZ_FOXA01000015.1"/>
</dbReference>
<dbReference type="Proteomes" id="UP000199356">
    <property type="component" value="Unassembled WGS sequence"/>
</dbReference>
<keyword evidence="3" id="KW-1185">Reference proteome</keyword>
<reference evidence="2 3" key="1">
    <citation type="submission" date="2016-10" db="EMBL/GenBank/DDBJ databases">
        <authorList>
            <person name="de Groot N.N."/>
        </authorList>
    </citation>
    <scope>NUCLEOTIDE SEQUENCE [LARGE SCALE GENOMIC DNA]</scope>
    <source>
        <strain evidence="2 3">DSM 19547</strain>
    </source>
</reference>
<evidence type="ECO:0000256" key="1">
    <source>
        <dbReference type="SAM" id="MobiDB-lite"/>
    </source>
</evidence>
<evidence type="ECO:0000313" key="3">
    <source>
        <dbReference type="Proteomes" id="UP000199356"/>
    </source>
</evidence>
<feature type="compositionally biased region" description="Basic and acidic residues" evidence="1">
    <location>
        <begin position="167"/>
        <end position="187"/>
    </location>
</feature>
<accession>A0A1I5TUT9</accession>
<evidence type="ECO:0000313" key="2">
    <source>
        <dbReference type="EMBL" id="SFP86803.1"/>
    </source>
</evidence>